<dbReference type="AlphaFoldDB" id="A0A1Y6BLV3"/>
<evidence type="ECO:0000313" key="2">
    <source>
        <dbReference type="EMBL" id="SMF17167.1"/>
    </source>
</evidence>
<dbReference type="EMBL" id="FWZX01000006">
    <property type="protein sequence ID" value="SMF17167.1"/>
    <property type="molecule type" value="Genomic_DNA"/>
</dbReference>
<reference evidence="2 3" key="1">
    <citation type="submission" date="2017-04" db="EMBL/GenBank/DDBJ databases">
        <authorList>
            <person name="Afonso C.L."/>
            <person name="Miller P.J."/>
            <person name="Scott M.A."/>
            <person name="Spackman E."/>
            <person name="Goraichik I."/>
            <person name="Dimitrov K.M."/>
            <person name="Suarez D.L."/>
            <person name="Swayne D.E."/>
        </authorList>
    </citation>
    <scope>NUCLEOTIDE SEQUENCE [LARGE SCALE GENOMIC DNA]</scope>
    <source>
        <strain evidence="2 3">USBA 355</strain>
    </source>
</reference>
<sequence>MKRAEAARAGGYGALAEALRAVGLEARGGFHPAAEEAIPDRSGEPAATLVLVGAIGDSHWPAFSRSPERADGRPDPLDRWSRRILEPLAADWRARALFPFDGPPFRPFQQWAARAEPLSASPLGLMIHPDYGLWHSYRGALAFGCRLPGLPERGEAASPCARCAGRPCLSACPVGAFSDTGRDGGLGAAHYDTLRCGAQLAGPAGADCLAAACLARAACPVGAGFRYGAAAARFHMAAFKASLETRRREKTAGP</sequence>
<dbReference type="PROSITE" id="PS51379">
    <property type="entry name" value="4FE4S_FER_2"/>
    <property type="match status" value="1"/>
</dbReference>
<dbReference type="STRING" id="560819.SAMN05428998_10684"/>
<dbReference type="RefSeq" id="WP_085122542.1">
    <property type="nucleotide sequence ID" value="NZ_FWZX01000006.1"/>
</dbReference>
<organism evidence="2 3">
    <name type="scientific">Tistlia consotensis USBA 355</name>
    <dbReference type="NCBI Taxonomy" id="560819"/>
    <lineage>
        <taxon>Bacteria</taxon>
        <taxon>Pseudomonadati</taxon>
        <taxon>Pseudomonadota</taxon>
        <taxon>Alphaproteobacteria</taxon>
        <taxon>Rhodospirillales</taxon>
        <taxon>Rhodovibrionaceae</taxon>
        <taxon>Tistlia</taxon>
    </lineage>
</organism>
<keyword evidence="3" id="KW-1185">Reference proteome</keyword>
<name>A0A1Y6BLV3_9PROT</name>
<evidence type="ECO:0000259" key="1">
    <source>
        <dbReference type="PROSITE" id="PS51379"/>
    </source>
</evidence>
<dbReference type="Proteomes" id="UP000192917">
    <property type="component" value="Unassembled WGS sequence"/>
</dbReference>
<feature type="domain" description="4Fe-4S ferredoxin-type" evidence="1">
    <location>
        <begin position="149"/>
        <end position="182"/>
    </location>
</feature>
<evidence type="ECO:0000313" key="3">
    <source>
        <dbReference type="Proteomes" id="UP000192917"/>
    </source>
</evidence>
<proteinExistence type="predicted"/>
<dbReference type="InterPro" id="IPR017896">
    <property type="entry name" value="4Fe4S_Fe-S-bd"/>
</dbReference>
<accession>A0A1Y6BLV3</accession>
<gene>
    <name evidence="2" type="ORF">SAMN05428998_10684</name>
</gene>
<protein>
    <recommendedName>
        <fullName evidence="1">4Fe-4S ferredoxin-type domain-containing protein</fullName>
    </recommendedName>
</protein>